<feature type="domain" description="Formyl transferase C-terminal" evidence="2">
    <location>
        <begin position="203"/>
        <end position="266"/>
    </location>
</feature>
<dbReference type="InterPro" id="IPR036477">
    <property type="entry name" value="Formyl_transf_N_sf"/>
</dbReference>
<keyword evidence="3" id="KW-0808">Transferase</keyword>
<dbReference type="InterPro" id="IPR005793">
    <property type="entry name" value="Formyl_trans_C"/>
</dbReference>
<dbReference type="OrthoDB" id="9802815at2"/>
<dbReference type="Pfam" id="PF00551">
    <property type="entry name" value="Formyl_trans_N"/>
    <property type="match status" value="1"/>
</dbReference>
<evidence type="ECO:0000313" key="4">
    <source>
        <dbReference type="Proteomes" id="UP000468388"/>
    </source>
</evidence>
<dbReference type="RefSeq" id="WP_157300727.1">
    <property type="nucleotide sequence ID" value="NZ_BAAAZB010000005.1"/>
</dbReference>
<dbReference type="Proteomes" id="UP000468388">
    <property type="component" value="Unassembled WGS sequence"/>
</dbReference>
<dbReference type="Pfam" id="PF02911">
    <property type="entry name" value="Formyl_trans_C"/>
    <property type="match status" value="1"/>
</dbReference>
<accession>A0A6N8JAC8</accession>
<evidence type="ECO:0000259" key="2">
    <source>
        <dbReference type="Pfam" id="PF02911"/>
    </source>
</evidence>
<comment type="caution">
    <text evidence="3">The sequence shown here is derived from an EMBL/GenBank/DDBJ whole genome shotgun (WGS) entry which is preliminary data.</text>
</comment>
<organism evidence="3 4">
    <name type="scientific">Chitinophaga oryziterrae</name>
    <dbReference type="NCBI Taxonomy" id="1031224"/>
    <lineage>
        <taxon>Bacteria</taxon>
        <taxon>Pseudomonadati</taxon>
        <taxon>Bacteroidota</taxon>
        <taxon>Chitinophagia</taxon>
        <taxon>Chitinophagales</taxon>
        <taxon>Chitinophagaceae</taxon>
        <taxon>Chitinophaga</taxon>
    </lineage>
</organism>
<dbReference type="EMBL" id="WRXO01000004">
    <property type="protein sequence ID" value="MVT42093.1"/>
    <property type="molecule type" value="Genomic_DNA"/>
</dbReference>
<keyword evidence="4" id="KW-1185">Reference proteome</keyword>
<dbReference type="PANTHER" id="PTHR11138">
    <property type="entry name" value="METHIONYL-TRNA FORMYLTRANSFERASE"/>
    <property type="match status" value="1"/>
</dbReference>
<dbReference type="PROSITE" id="PS51257">
    <property type="entry name" value="PROKAR_LIPOPROTEIN"/>
    <property type="match status" value="1"/>
</dbReference>
<dbReference type="Gene3D" id="3.40.50.12230">
    <property type="match status" value="1"/>
</dbReference>
<dbReference type="InterPro" id="IPR002376">
    <property type="entry name" value="Formyl_transf_N"/>
</dbReference>
<name>A0A6N8JAC8_9BACT</name>
<dbReference type="AlphaFoldDB" id="A0A6N8JAC8"/>
<dbReference type="InterPro" id="IPR011034">
    <property type="entry name" value="Formyl_transferase-like_C_sf"/>
</dbReference>
<proteinExistence type="predicted"/>
<protein>
    <submittedName>
        <fullName evidence="3">Methionyl-tRNA formyltransferase</fullName>
    </submittedName>
</protein>
<dbReference type="SUPFAM" id="SSF50486">
    <property type="entry name" value="FMT C-terminal domain-like"/>
    <property type="match status" value="1"/>
</dbReference>
<feature type="domain" description="Formyl transferase N-terminal" evidence="1">
    <location>
        <begin position="53"/>
        <end position="172"/>
    </location>
</feature>
<dbReference type="GO" id="GO:0005829">
    <property type="term" value="C:cytosol"/>
    <property type="evidence" value="ECO:0007669"/>
    <property type="project" value="TreeGrafter"/>
</dbReference>
<reference evidence="3 4" key="1">
    <citation type="submission" date="2019-12" db="EMBL/GenBank/DDBJ databases">
        <title>The draft genomic sequence of strain Chitinophaga oryziterrae JCM 16595.</title>
        <authorList>
            <person name="Zhang X."/>
        </authorList>
    </citation>
    <scope>NUCLEOTIDE SEQUENCE [LARGE SCALE GENOMIC DNA]</scope>
    <source>
        <strain evidence="3 4">JCM 16595</strain>
    </source>
</reference>
<gene>
    <name evidence="3" type="ORF">GO495_15990</name>
</gene>
<dbReference type="GO" id="GO:0004479">
    <property type="term" value="F:methionyl-tRNA formyltransferase activity"/>
    <property type="evidence" value="ECO:0007669"/>
    <property type="project" value="TreeGrafter"/>
</dbReference>
<dbReference type="PANTHER" id="PTHR11138:SF5">
    <property type="entry name" value="METHIONYL-TRNA FORMYLTRANSFERASE, MITOCHONDRIAL"/>
    <property type="match status" value="1"/>
</dbReference>
<sequence length="281" mass="31795">MKFGFVTCVQLGLSCIESIYQSGGKLDLLITLHDNKARQKSGRIYLDDISKREDVELLKINHVNDIEVIDAVRKHDIDWLFIIGWSQIASYDLLKAPKNGCIGMHPTLLPVGRGRASIPWAIMKNLQETGVTMFKMDKGVDTGDIIGQEIIDIDQSETATSLYKKVNEAHATLIKNIYPKLLEGTINLMKQDESKATIWEGRTPADGEMKYEMKVEEVDRLVRATTKPYPGAFIISNNVKIIVWSGRIRERNQPDSIKLIINFSNGDFLIDEFDIEILDQV</sequence>
<dbReference type="SUPFAM" id="SSF53328">
    <property type="entry name" value="Formyltransferase"/>
    <property type="match status" value="1"/>
</dbReference>
<evidence type="ECO:0000259" key="1">
    <source>
        <dbReference type="Pfam" id="PF00551"/>
    </source>
</evidence>
<evidence type="ECO:0000313" key="3">
    <source>
        <dbReference type="EMBL" id="MVT42093.1"/>
    </source>
</evidence>